<dbReference type="FunFam" id="1.10.730.10:FF:000008">
    <property type="entry name" value="Arginine--tRNA ligase"/>
    <property type="match status" value="1"/>
</dbReference>
<evidence type="ECO:0000313" key="17">
    <source>
        <dbReference type="Proteomes" id="UP000250462"/>
    </source>
</evidence>
<evidence type="ECO:0000256" key="9">
    <source>
        <dbReference type="ARBA" id="ARBA00023146"/>
    </source>
</evidence>
<keyword evidence="9 11" id="KW-0030">Aminoacyl-tRNA synthetase</keyword>
<reference evidence="16 17" key="1">
    <citation type="submission" date="2018-06" db="EMBL/GenBank/DDBJ databases">
        <title>Phytoactinopolyspora halophila sp. nov., a novel halophilic actinomycete isolated from a saline soil in China.</title>
        <authorList>
            <person name="Tang S.-K."/>
        </authorList>
    </citation>
    <scope>NUCLEOTIDE SEQUENCE [LARGE SCALE GENOMIC DNA]</scope>
    <source>
        <strain evidence="16 17">YIM 96934</strain>
    </source>
</reference>
<feature type="short sequence motif" description="'HIGH' region" evidence="11">
    <location>
        <begin position="180"/>
        <end position="190"/>
    </location>
</feature>
<evidence type="ECO:0000259" key="15">
    <source>
        <dbReference type="SMART" id="SM01016"/>
    </source>
</evidence>
<feature type="region of interest" description="Disordered" evidence="13">
    <location>
        <begin position="18"/>
        <end position="49"/>
    </location>
</feature>
<dbReference type="SUPFAM" id="SSF47323">
    <property type="entry name" value="Anticodon-binding domain of a subclass of class I aminoacyl-tRNA synthetases"/>
    <property type="match status" value="1"/>
</dbReference>
<evidence type="ECO:0000256" key="12">
    <source>
        <dbReference type="RuleBase" id="RU363038"/>
    </source>
</evidence>
<dbReference type="AlphaFoldDB" id="A0A329R239"/>
<dbReference type="InterPro" id="IPR005148">
    <property type="entry name" value="Arg-tRNA-synth_N"/>
</dbReference>
<comment type="catalytic activity">
    <reaction evidence="10 11">
        <text>tRNA(Arg) + L-arginine + ATP = L-arginyl-tRNA(Arg) + AMP + diphosphate</text>
        <dbReference type="Rhea" id="RHEA:20301"/>
        <dbReference type="Rhea" id="RHEA-COMP:9658"/>
        <dbReference type="Rhea" id="RHEA-COMP:9673"/>
        <dbReference type="ChEBI" id="CHEBI:30616"/>
        <dbReference type="ChEBI" id="CHEBI:32682"/>
        <dbReference type="ChEBI" id="CHEBI:33019"/>
        <dbReference type="ChEBI" id="CHEBI:78442"/>
        <dbReference type="ChEBI" id="CHEBI:78513"/>
        <dbReference type="ChEBI" id="CHEBI:456215"/>
        <dbReference type="EC" id="6.1.1.19"/>
    </reaction>
</comment>
<comment type="caution">
    <text evidence="16">The sequence shown here is derived from an EMBL/GenBank/DDBJ whole genome shotgun (WGS) entry which is preliminary data.</text>
</comment>
<keyword evidence="6 11" id="KW-0547">Nucleotide-binding</keyword>
<dbReference type="InterPro" id="IPR009080">
    <property type="entry name" value="tRNAsynth_Ia_anticodon-bd"/>
</dbReference>
<dbReference type="PROSITE" id="PS00178">
    <property type="entry name" value="AA_TRNA_LIGASE_I"/>
    <property type="match status" value="1"/>
</dbReference>
<keyword evidence="17" id="KW-1185">Reference proteome</keyword>
<dbReference type="SMART" id="SM01016">
    <property type="entry name" value="Arg_tRNA_synt_N"/>
    <property type="match status" value="1"/>
</dbReference>
<dbReference type="Gene3D" id="3.30.1360.70">
    <property type="entry name" value="Arginyl tRNA synthetase N-terminal domain"/>
    <property type="match status" value="1"/>
</dbReference>
<evidence type="ECO:0000256" key="2">
    <source>
        <dbReference type="ARBA" id="ARBA00005594"/>
    </source>
</evidence>
<dbReference type="InterPro" id="IPR036695">
    <property type="entry name" value="Arg-tRNA-synth_N_sf"/>
</dbReference>
<evidence type="ECO:0000256" key="5">
    <source>
        <dbReference type="ARBA" id="ARBA00022598"/>
    </source>
</evidence>
<dbReference type="CDD" id="cd00671">
    <property type="entry name" value="ArgRS_core"/>
    <property type="match status" value="1"/>
</dbReference>
<dbReference type="OrthoDB" id="9803211at2"/>
<dbReference type="SUPFAM" id="SSF55190">
    <property type="entry name" value="Arginyl-tRNA synthetase (ArgRS), N-terminal 'additional' domain"/>
    <property type="match status" value="1"/>
</dbReference>
<evidence type="ECO:0000256" key="7">
    <source>
        <dbReference type="ARBA" id="ARBA00022840"/>
    </source>
</evidence>
<dbReference type="InterPro" id="IPR001412">
    <property type="entry name" value="aa-tRNA-synth_I_CS"/>
</dbReference>
<dbReference type="Pfam" id="PF05746">
    <property type="entry name" value="DALR_1"/>
    <property type="match status" value="1"/>
</dbReference>
<dbReference type="InterPro" id="IPR001278">
    <property type="entry name" value="Arg-tRNA-ligase"/>
</dbReference>
<sequence length="601" mass="66549">MCIPRSFIYPDGCPVNGWRPGDRRSGISRVGRGNERARQPRVSTSYAGPVTPEQISQSVRDVLAAACDAGEVTLPGGVPDDVTVERPRSREHGDYATNVAMQLAKQAGMPPRELAEVLARRLRDVAGVESADVAGPGFLNLTVAASAQGELAHTIVEAGQAYGHTETLRGTRMNVEFISANPTGPLHLGHVRWAAVGDAIARVLEAAGAEVTREFYVNDRGTQMDRFGASIMARAHGREAPEDGYHGEYITDLAQAILAARPEIITWPEAEQLAEFRERGYRLQLDEQRRQLDGFRTHFDVWFSERTLHESGKVDHGLDVLRQQGHLTEAEGALWMRTTDFGDDKDRVLVKRDGEYTYFASDTAYYVDKRERGFDVCLYLLGADHHGYVGRLKAMAACVGDDPEYNVEVLIGQLVKIMHAGQEMKLSKRAGTMITLGEVVDAAGVDALRYSLCRYPVDSSLTLDVEQITKQTSDNPVFYVQYAHARLSSILRNAAELGVERGELQAELLDHERESVLLAALAEFPRVVATAAEHREPHRIARYLEDTASTFHKFYDECRVLPRGDEDATATHRARLWLIDATRVVLANGLEMLGVSAPERM</sequence>
<dbReference type="FunFam" id="3.40.50.620:FF:000062">
    <property type="entry name" value="Arginine--tRNA ligase"/>
    <property type="match status" value="1"/>
</dbReference>
<gene>
    <name evidence="11" type="primary">argS</name>
    <name evidence="16" type="ORF">DPM12_01230</name>
</gene>
<dbReference type="PRINTS" id="PR01038">
    <property type="entry name" value="TRNASYNTHARG"/>
</dbReference>
<evidence type="ECO:0000256" key="10">
    <source>
        <dbReference type="ARBA" id="ARBA00049339"/>
    </source>
</evidence>
<keyword evidence="8 11" id="KW-0648">Protein biosynthesis</keyword>
<evidence type="ECO:0000256" key="8">
    <source>
        <dbReference type="ARBA" id="ARBA00022917"/>
    </source>
</evidence>
<accession>A0A329R239</accession>
<evidence type="ECO:0000256" key="1">
    <source>
        <dbReference type="ARBA" id="ARBA00004496"/>
    </source>
</evidence>
<feature type="domain" description="DALR anticodon binding" evidence="14">
    <location>
        <begin position="480"/>
        <end position="601"/>
    </location>
</feature>
<dbReference type="GO" id="GO:0005737">
    <property type="term" value="C:cytoplasm"/>
    <property type="evidence" value="ECO:0007669"/>
    <property type="project" value="UniProtKB-SubCell"/>
</dbReference>
<comment type="subcellular location">
    <subcellularLocation>
        <location evidence="1 11">Cytoplasm</location>
    </subcellularLocation>
</comment>
<proteinExistence type="inferred from homology"/>
<evidence type="ECO:0000256" key="13">
    <source>
        <dbReference type="SAM" id="MobiDB-lite"/>
    </source>
</evidence>
<evidence type="ECO:0000256" key="3">
    <source>
        <dbReference type="ARBA" id="ARBA00011245"/>
    </source>
</evidence>
<feature type="domain" description="Arginyl tRNA synthetase N-terminal" evidence="15">
    <location>
        <begin position="53"/>
        <end position="143"/>
    </location>
</feature>
<dbReference type="Gene3D" id="3.40.50.620">
    <property type="entry name" value="HUPs"/>
    <property type="match status" value="1"/>
</dbReference>
<comment type="subunit">
    <text evidence="3 11">Monomer.</text>
</comment>
<comment type="similarity">
    <text evidence="2 11 12">Belongs to the class-I aminoacyl-tRNA synthetase family.</text>
</comment>
<dbReference type="Proteomes" id="UP000250462">
    <property type="component" value="Unassembled WGS sequence"/>
</dbReference>
<dbReference type="PANTHER" id="PTHR11956:SF5">
    <property type="entry name" value="ARGININE--TRNA LIGASE, CYTOPLASMIC"/>
    <property type="match status" value="1"/>
</dbReference>
<dbReference type="Pfam" id="PF03485">
    <property type="entry name" value="Arg_tRNA_synt_N"/>
    <property type="match status" value="1"/>
</dbReference>
<dbReference type="EC" id="6.1.1.19" evidence="11"/>
<dbReference type="InterPro" id="IPR008909">
    <property type="entry name" value="DALR_anticod-bd"/>
</dbReference>
<dbReference type="Pfam" id="PF00750">
    <property type="entry name" value="tRNA-synt_1d"/>
    <property type="match status" value="1"/>
</dbReference>
<evidence type="ECO:0000256" key="4">
    <source>
        <dbReference type="ARBA" id="ARBA00022490"/>
    </source>
</evidence>
<keyword evidence="5 11" id="KW-0436">Ligase</keyword>
<dbReference type="PANTHER" id="PTHR11956">
    <property type="entry name" value="ARGINYL-TRNA SYNTHETASE"/>
    <property type="match status" value="1"/>
</dbReference>
<organism evidence="16 17">
    <name type="scientific">Phytoactinopolyspora halophila</name>
    <dbReference type="NCBI Taxonomy" id="1981511"/>
    <lineage>
        <taxon>Bacteria</taxon>
        <taxon>Bacillati</taxon>
        <taxon>Actinomycetota</taxon>
        <taxon>Actinomycetes</taxon>
        <taxon>Jiangellales</taxon>
        <taxon>Jiangellaceae</taxon>
        <taxon>Phytoactinopolyspora</taxon>
    </lineage>
</organism>
<dbReference type="SMART" id="SM00836">
    <property type="entry name" value="DALR_1"/>
    <property type="match status" value="1"/>
</dbReference>
<dbReference type="GO" id="GO:0005524">
    <property type="term" value="F:ATP binding"/>
    <property type="evidence" value="ECO:0007669"/>
    <property type="project" value="UniProtKB-UniRule"/>
</dbReference>
<dbReference type="Gene3D" id="1.10.730.10">
    <property type="entry name" value="Isoleucyl-tRNA Synthetase, Domain 1"/>
    <property type="match status" value="1"/>
</dbReference>
<dbReference type="InterPro" id="IPR035684">
    <property type="entry name" value="ArgRS_core"/>
</dbReference>
<dbReference type="HAMAP" id="MF_00123">
    <property type="entry name" value="Arg_tRNA_synth"/>
    <property type="match status" value="1"/>
</dbReference>
<dbReference type="GO" id="GO:0004814">
    <property type="term" value="F:arginine-tRNA ligase activity"/>
    <property type="evidence" value="ECO:0007669"/>
    <property type="project" value="UniProtKB-UniRule"/>
</dbReference>
<evidence type="ECO:0000256" key="6">
    <source>
        <dbReference type="ARBA" id="ARBA00022741"/>
    </source>
</evidence>
<dbReference type="EMBL" id="QMIG01000001">
    <property type="protein sequence ID" value="RAW18724.1"/>
    <property type="molecule type" value="Genomic_DNA"/>
</dbReference>
<dbReference type="InterPro" id="IPR014729">
    <property type="entry name" value="Rossmann-like_a/b/a_fold"/>
</dbReference>
<keyword evidence="7 11" id="KW-0067">ATP-binding</keyword>
<evidence type="ECO:0000256" key="11">
    <source>
        <dbReference type="HAMAP-Rule" id="MF_00123"/>
    </source>
</evidence>
<dbReference type="GO" id="GO:0006420">
    <property type="term" value="P:arginyl-tRNA aminoacylation"/>
    <property type="evidence" value="ECO:0007669"/>
    <property type="project" value="UniProtKB-UniRule"/>
</dbReference>
<evidence type="ECO:0000313" key="16">
    <source>
        <dbReference type="EMBL" id="RAW18724.1"/>
    </source>
</evidence>
<keyword evidence="4 11" id="KW-0963">Cytoplasm</keyword>
<dbReference type="NCBIfam" id="TIGR00456">
    <property type="entry name" value="argS"/>
    <property type="match status" value="1"/>
</dbReference>
<protein>
    <recommendedName>
        <fullName evidence="11">Arginine--tRNA ligase</fullName>
        <ecNumber evidence="11">6.1.1.19</ecNumber>
    </recommendedName>
    <alternativeName>
        <fullName evidence="11">Arginyl-tRNA synthetase</fullName>
        <shortName evidence="11">ArgRS</shortName>
    </alternativeName>
</protein>
<dbReference type="SUPFAM" id="SSF52374">
    <property type="entry name" value="Nucleotidylyl transferase"/>
    <property type="match status" value="1"/>
</dbReference>
<name>A0A329R239_9ACTN</name>
<evidence type="ECO:0000259" key="14">
    <source>
        <dbReference type="SMART" id="SM00836"/>
    </source>
</evidence>